<proteinExistence type="inferred from homology"/>
<dbReference type="Pfam" id="PF13537">
    <property type="entry name" value="GATase_7"/>
    <property type="match status" value="1"/>
</dbReference>
<dbReference type="SUPFAM" id="SSF56235">
    <property type="entry name" value="N-terminal nucleophile aminohydrolases (Ntn hydrolases)"/>
    <property type="match status" value="1"/>
</dbReference>
<dbReference type="InterPro" id="IPR001962">
    <property type="entry name" value="Asn_synthase"/>
</dbReference>
<evidence type="ECO:0000256" key="5">
    <source>
        <dbReference type="ARBA" id="ARBA00022840"/>
    </source>
</evidence>
<comment type="caution">
    <text evidence="10">The sequence shown here is derived from an EMBL/GenBank/DDBJ whole genome shotgun (WGS) entry which is preliminary data.</text>
</comment>
<dbReference type="SUPFAM" id="SSF52402">
    <property type="entry name" value="Adenine nucleotide alpha hydrolases-like"/>
    <property type="match status" value="1"/>
</dbReference>
<dbReference type="PIRSF" id="PIRSF001589">
    <property type="entry name" value="Asn_synthetase_glu-h"/>
    <property type="match status" value="1"/>
</dbReference>
<protein>
    <recommendedName>
        <fullName evidence="3">asparagine synthase (glutamine-hydrolyzing)</fullName>
        <ecNumber evidence="3">6.3.5.4</ecNumber>
    </recommendedName>
</protein>
<gene>
    <name evidence="10" type="ORF">ACFOZ8_26350</name>
</gene>
<dbReference type="Pfam" id="PF00733">
    <property type="entry name" value="Asn_synthase"/>
    <property type="match status" value="1"/>
</dbReference>
<evidence type="ECO:0000256" key="3">
    <source>
        <dbReference type="ARBA" id="ARBA00012737"/>
    </source>
</evidence>
<keyword evidence="6" id="KW-0061">Asparagine biosynthesis</keyword>
<evidence type="ECO:0000256" key="8">
    <source>
        <dbReference type="ARBA" id="ARBA00048741"/>
    </source>
</evidence>
<reference evidence="11" key="1">
    <citation type="journal article" date="2019" name="Int. J. Syst. Evol. Microbiol.">
        <title>The Global Catalogue of Microorganisms (GCM) 10K type strain sequencing project: providing services to taxonomists for standard genome sequencing and annotation.</title>
        <authorList>
            <consortium name="The Broad Institute Genomics Platform"/>
            <consortium name="The Broad Institute Genome Sequencing Center for Infectious Disease"/>
            <person name="Wu L."/>
            <person name="Ma J."/>
        </authorList>
    </citation>
    <scope>NUCLEOTIDE SEQUENCE [LARGE SCALE GENOMIC DNA]</scope>
    <source>
        <strain evidence="11">IBRC-M 10987</strain>
    </source>
</reference>
<dbReference type="Gene3D" id="3.60.20.10">
    <property type="entry name" value="Glutamine Phosphoribosylpyrophosphate, subunit 1, domain 1"/>
    <property type="match status" value="1"/>
</dbReference>
<dbReference type="InterPro" id="IPR017932">
    <property type="entry name" value="GATase_2_dom"/>
</dbReference>
<comment type="catalytic activity">
    <reaction evidence="8">
        <text>L-aspartate + L-glutamine + ATP + H2O = L-asparagine + L-glutamate + AMP + diphosphate + H(+)</text>
        <dbReference type="Rhea" id="RHEA:12228"/>
        <dbReference type="ChEBI" id="CHEBI:15377"/>
        <dbReference type="ChEBI" id="CHEBI:15378"/>
        <dbReference type="ChEBI" id="CHEBI:29985"/>
        <dbReference type="ChEBI" id="CHEBI:29991"/>
        <dbReference type="ChEBI" id="CHEBI:30616"/>
        <dbReference type="ChEBI" id="CHEBI:33019"/>
        <dbReference type="ChEBI" id="CHEBI:58048"/>
        <dbReference type="ChEBI" id="CHEBI:58359"/>
        <dbReference type="ChEBI" id="CHEBI:456215"/>
        <dbReference type="EC" id="6.3.5.4"/>
    </reaction>
</comment>
<keyword evidence="7" id="KW-0315">Glutamine amidotransferase</keyword>
<dbReference type="InterPro" id="IPR014729">
    <property type="entry name" value="Rossmann-like_a/b/a_fold"/>
</dbReference>
<evidence type="ECO:0000313" key="11">
    <source>
        <dbReference type="Proteomes" id="UP001595715"/>
    </source>
</evidence>
<keyword evidence="5" id="KW-0067">ATP-binding</keyword>
<dbReference type="InterPro" id="IPR029055">
    <property type="entry name" value="Ntn_hydrolases_N"/>
</dbReference>
<sequence length="641" mass="72204">MSIVAGVYNYDHVSVSDDIKHHILRALSELTADAVGTWQQDGVFLACRNQTPTSSSPHEQLPSCDEPSRIAITADAVIDNRGELCGMLGLSHADEARLSDGELIRLAYLKWGEECPRYLAGDFVFVIWDAGKRTLFGARDLLGSRTLYYQRRFGRFAFCSFLNPLSSLPDFQRRLSDTWLSHFLAIPSMVESTDPSATVYSDIFQLQPGHCIRVREGNVEVRSYGSLVPQDMLRLNGESEYLEAFSDLFRQAVESRARTDKGVGVALSGGLDSTAVASVAAEYLRGQGRSLRGYSMIPAPGFADWTSANEMADETPFVQATIEHVGNIEGKYLNAADKSPFTEIDELLGIFEAPYKNFEGTFRIKDIYSQASNDGVGVLLTGARGNYTISWGSAIDYYALLLKRWQWLRFYRELTMFRKQTRVGINRIMPVIGRQAFPFLQRNDPEPEPPRLIHPDFARRTGVWESLRPEEAGLGTSKNDVLQERQNYFTNLAVLNLQGAVGSKLSAKYRVWERDPTADSRLVRFCLSVPFEQYVTGGIGRSMIRRAMNGRLPDQVRLNQRIRGAQGVDWVYRLTPHWTEFTDEVKRICADSAVAGLLNQQQIRTSLTNVGASPRPELAGDDDMKLLMRSVIFYRFMKQFH</sequence>
<dbReference type="InterPro" id="IPR006426">
    <property type="entry name" value="Asn_synth_AEB"/>
</dbReference>
<dbReference type="EC" id="6.3.5.4" evidence="3"/>
<dbReference type="RefSeq" id="WP_377721728.1">
    <property type="nucleotide sequence ID" value="NZ_JBHSAM010000034.1"/>
</dbReference>
<dbReference type="PROSITE" id="PS51278">
    <property type="entry name" value="GATASE_TYPE_2"/>
    <property type="match status" value="1"/>
</dbReference>
<dbReference type="Gene3D" id="3.40.50.620">
    <property type="entry name" value="HUPs"/>
    <property type="match status" value="2"/>
</dbReference>
<comment type="similarity">
    <text evidence="2">Belongs to the asparagine synthetase family.</text>
</comment>
<dbReference type="PANTHER" id="PTHR43284">
    <property type="entry name" value="ASPARAGINE SYNTHETASE (GLUTAMINE-HYDROLYZING)"/>
    <property type="match status" value="1"/>
</dbReference>
<keyword evidence="4" id="KW-0547">Nucleotide-binding</keyword>
<accession>A0ABV8KAW4</accession>
<evidence type="ECO:0000256" key="7">
    <source>
        <dbReference type="ARBA" id="ARBA00022962"/>
    </source>
</evidence>
<evidence type="ECO:0000256" key="4">
    <source>
        <dbReference type="ARBA" id="ARBA00022741"/>
    </source>
</evidence>
<keyword evidence="6" id="KW-0028">Amino-acid biosynthesis</keyword>
<dbReference type="CDD" id="cd00712">
    <property type="entry name" value="AsnB"/>
    <property type="match status" value="1"/>
</dbReference>
<name>A0ABV8KAW4_9BACL</name>
<evidence type="ECO:0000259" key="9">
    <source>
        <dbReference type="PROSITE" id="PS51278"/>
    </source>
</evidence>
<dbReference type="InterPro" id="IPR033738">
    <property type="entry name" value="AsnB_N"/>
</dbReference>
<dbReference type="Proteomes" id="UP001595715">
    <property type="component" value="Unassembled WGS sequence"/>
</dbReference>
<evidence type="ECO:0000313" key="10">
    <source>
        <dbReference type="EMBL" id="MFC4103146.1"/>
    </source>
</evidence>
<dbReference type="EMBL" id="JBHSAM010000034">
    <property type="protein sequence ID" value="MFC4103146.1"/>
    <property type="molecule type" value="Genomic_DNA"/>
</dbReference>
<evidence type="ECO:0000256" key="6">
    <source>
        <dbReference type="ARBA" id="ARBA00022888"/>
    </source>
</evidence>
<feature type="domain" description="Glutamine amidotransferase type-2" evidence="9">
    <location>
        <begin position="2"/>
        <end position="217"/>
    </location>
</feature>
<keyword evidence="11" id="KW-1185">Reference proteome</keyword>
<organism evidence="10 11">
    <name type="scientific">Paenibacillus xanthanilyticus</name>
    <dbReference type="NCBI Taxonomy" id="1783531"/>
    <lineage>
        <taxon>Bacteria</taxon>
        <taxon>Bacillati</taxon>
        <taxon>Bacillota</taxon>
        <taxon>Bacilli</taxon>
        <taxon>Bacillales</taxon>
        <taxon>Paenibacillaceae</taxon>
        <taxon>Paenibacillus</taxon>
    </lineage>
</organism>
<evidence type="ECO:0000256" key="2">
    <source>
        <dbReference type="ARBA" id="ARBA00005752"/>
    </source>
</evidence>
<comment type="pathway">
    <text evidence="1">Amino-acid biosynthesis; L-asparagine biosynthesis; L-asparagine from L-aspartate (L-Gln route): step 1/1.</text>
</comment>
<evidence type="ECO:0000256" key="1">
    <source>
        <dbReference type="ARBA" id="ARBA00005187"/>
    </source>
</evidence>
<dbReference type="PANTHER" id="PTHR43284:SF1">
    <property type="entry name" value="ASPARAGINE SYNTHETASE"/>
    <property type="match status" value="1"/>
</dbReference>
<dbReference type="InterPro" id="IPR051786">
    <property type="entry name" value="ASN_synthetase/amidase"/>
</dbReference>